<sequence>MKNQELNVRGYAQMLEDGLEEVFSSDAYRRFLLFVSNNPNYSYGNVLLILQQCPTATRTKGFRGWLKEGRCVRAGEKGIRINAYFDKKSEDEKKKYPSSKIKNLFEEEENQFRRISVFDIAQTEPLEGAIEAHPPAAHTEVLEDGHILEPEQLEGSVPGYSHIVHILREISVLPIYFRGGVHSEGSCDGNSITIRSDMSQLHTLRTVINQIVRSWRYGSTLNAKQMEIEAESVAFIVCQHLGLDTSDFSFQYIARYILGKEQSFLKQFLDTIQKTALYFIDSIEGVQEAERIQYDTTEYFLFSNLSTAKRLLQSGAPVYLVIPGKGELLTFSRQAIEQHEGPFATEREVWFGGTRKAA</sequence>
<name>A0A1Y4MMB7_9FIRM</name>
<feature type="domain" description="N-terminal" evidence="1">
    <location>
        <begin position="31"/>
        <end position="103"/>
    </location>
</feature>
<dbReference type="EMBL" id="NFKP01000010">
    <property type="protein sequence ID" value="OUP69360.1"/>
    <property type="molecule type" value="Genomic_DNA"/>
</dbReference>
<reference evidence="3" key="1">
    <citation type="submission" date="2017-04" db="EMBL/GenBank/DDBJ databases">
        <title>Function of individual gut microbiota members based on whole genome sequencing of pure cultures obtained from chicken caecum.</title>
        <authorList>
            <person name="Medvecky M."/>
            <person name="Cejkova D."/>
            <person name="Polansky O."/>
            <person name="Karasova D."/>
            <person name="Kubasova T."/>
            <person name="Cizek A."/>
            <person name="Rychlik I."/>
        </authorList>
    </citation>
    <scope>NUCLEOTIDE SEQUENCE [LARGE SCALE GENOMIC DNA]</scope>
    <source>
        <strain evidence="3">An175</strain>
    </source>
</reference>
<evidence type="ECO:0000259" key="1">
    <source>
        <dbReference type="Pfam" id="PF08401"/>
    </source>
</evidence>
<dbReference type="GO" id="GO:0003697">
    <property type="term" value="F:single-stranded DNA binding"/>
    <property type="evidence" value="ECO:0007669"/>
    <property type="project" value="InterPro"/>
</dbReference>
<gene>
    <name evidence="2" type="ORF">B5F11_09745</name>
</gene>
<evidence type="ECO:0000313" key="3">
    <source>
        <dbReference type="Proteomes" id="UP000196386"/>
    </source>
</evidence>
<protein>
    <recommendedName>
        <fullName evidence="1">N-terminal domain-containing protein</fullName>
    </recommendedName>
</protein>
<accession>A0A1Y4MMB7</accession>
<dbReference type="Proteomes" id="UP000196386">
    <property type="component" value="Unassembled WGS sequence"/>
</dbReference>
<dbReference type="Pfam" id="PF08401">
    <property type="entry name" value="ArdcN"/>
    <property type="match status" value="1"/>
</dbReference>
<comment type="caution">
    <text evidence="2">The sequence shown here is derived from an EMBL/GenBank/DDBJ whole genome shotgun (WGS) entry which is preliminary data.</text>
</comment>
<dbReference type="AlphaFoldDB" id="A0A1Y4MMB7"/>
<evidence type="ECO:0000313" key="2">
    <source>
        <dbReference type="EMBL" id="OUP69360.1"/>
    </source>
</evidence>
<dbReference type="RefSeq" id="WP_087301256.1">
    <property type="nucleotide sequence ID" value="NZ_NFKP01000010.1"/>
</dbReference>
<proteinExistence type="predicted"/>
<organism evidence="2 3">
    <name type="scientific">Anaerotruncus colihominis</name>
    <dbReference type="NCBI Taxonomy" id="169435"/>
    <lineage>
        <taxon>Bacteria</taxon>
        <taxon>Bacillati</taxon>
        <taxon>Bacillota</taxon>
        <taxon>Clostridia</taxon>
        <taxon>Eubacteriales</taxon>
        <taxon>Oscillospiraceae</taxon>
        <taxon>Anaerotruncus</taxon>
    </lineage>
</organism>
<dbReference type="InterPro" id="IPR013610">
    <property type="entry name" value="ArdC_N"/>
</dbReference>